<dbReference type="Pfam" id="PF10076">
    <property type="entry name" value="Phage_Mu_Gp48"/>
    <property type="match status" value="1"/>
</dbReference>
<dbReference type="Proteomes" id="UP000219522">
    <property type="component" value="Unassembled WGS sequence"/>
</dbReference>
<name>A0A7Z7IAU6_9BURK</name>
<proteinExistence type="predicted"/>
<dbReference type="RefSeq" id="WP_097190406.1">
    <property type="nucleotide sequence ID" value="NZ_OCSU01000002.1"/>
</dbReference>
<dbReference type="EMBL" id="OCSU01000002">
    <property type="protein sequence ID" value="SOE82102.1"/>
    <property type="molecule type" value="Genomic_DNA"/>
</dbReference>
<dbReference type="AlphaFoldDB" id="A0A7Z7IAU6"/>
<evidence type="ECO:0000313" key="1">
    <source>
        <dbReference type="EMBL" id="SOE82102.1"/>
    </source>
</evidence>
<sequence>MAAPVLLAANFLSAIQALLPRGVVWPRDQDAVQTKGLTGLAPTYERNTSRANYLLTDSFPATTYELLPEWEETLGLPDPCAGESPTIQARRAQVVARFANSGGQSAAYFIQFASNLGYEVTIENFGPARAGQARCGDPDYGQDWAFAWAVDLPLNTITYARAGQATAGEPLQSWGNDVLQCEFEAISPAHTIVIFRYLTEVFDNSIVSDDRRPVITSNGYAVIL</sequence>
<evidence type="ECO:0000313" key="2">
    <source>
        <dbReference type="Proteomes" id="UP000219522"/>
    </source>
</evidence>
<reference evidence="1 2" key="1">
    <citation type="submission" date="2017-09" db="EMBL/GenBank/DDBJ databases">
        <authorList>
            <person name="Varghese N."/>
            <person name="Submissions S."/>
        </authorList>
    </citation>
    <scope>NUCLEOTIDE SEQUENCE [LARGE SCALE GENOMIC DNA]</scope>
    <source>
        <strain evidence="1 2">OK806</strain>
    </source>
</reference>
<protein>
    <submittedName>
        <fullName evidence="1">Uncharacterized protein YmfQ in lambdoid prophage, DUF2313 family</fullName>
    </submittedName>
</protein>
<gene>
    <name evidence="1" type="ORF">SAMN05446927_5413</name>
</gene>
<organism evidence="1 2">
    <name type="scientific">Caballeronia arationis</name>
    <dbReference type="NCBI Taxonomy" id="1777142"/>
    <lineage>
        <taxon>Bacteria</taxon>
        <taxon>Pseudomonadati</taxon>
        <taxon>Pseudomonadota</taxon>
        <taxon>Betaproteobacteria</taxon>
        <taxon>Burkholderiales</taxon>
        <taxon>Burkholderiaceae</taxon>
        <taxon>Caballeronia</taxon>
    </lineage>
</organism>
<accession>A0A7Z7IAU6</accession>
<comment type="caution">
    <text evidence="1">The sequence shown here is derived from an EMBL/GenBank/DDBJ whole genome shotgun (WGS) entry which is preliminary data.</text>
</comment>
<dbReference type="InterPro" id="IPR018755">
    <property type="entry name" value="Phage_Mu_Gp48"/>
</dbReference>
<keyword evidence="2" id="KW-1185">Reference proteome</keyword>